<gene>
    <name evidence="4" type="primary">Necator_chrII.g4640</name>
    <name evidence="4" type="ORF">RB195_016848</name>
</gene>
<protein>
    <recommendedName>
        <fullName evidence="3">Receptor L-domain domain-containing protein</fullName>
    </recommendedName>
</protein>
<evidence type="ECO:0000256" key="1">
    <source>
        <dbReference type="SAM" id="MobiDB-lite"/>
    </source>
</evidence>
<feature type="compositionally biased region" description="Polar residues" evidence="1">
    <location>
        <begin position="844"/>
        <end position="855"/>
    </location>
</feature>
<evidence type="ECO:0000256" key="2">
    <source>
        <dbReference type="SAM" id="Phobius"/>
    </source>
</evidence>
<feature type="compositionally biased region" description="Polar residues" evidence="1">
    <location>
        <begin position="889"/>
        <end position="911"/>
    </location>
</feature>
<feature type="transmembrane region" description="Helical" evidence="2">
    <location>
        <begin position="1463"/>
        <end position="1489"/>
    </location>
</feature>
<dbReference type="EMBL" id="JAVFWL010000002">
    <property type="protein sequence ID" value="KAK6732731.1"/>
    <property type="molecule type" value="Genomic_DNA"/>
</dbReference>
<feature type="transmembrane region" description="Helical" evidence="2">
    <location>
        <begin position="2426"/>
        <end position="2452"/>
    </location>
</feature>
<feature type="domain" description="Receptor L-domain" evidence="3">
    <location>
        <begin position="288"/>
        <end position="391"/>
    </location>
</feature>
<dbReference type="Gene3D" id="3.80.20.20">
    <property type="entry name" value="Receptor L-domain"/>
    <property type="match status" value="3"/>
</dbReference>
<evidence type="ECO:0000313" key="4">
    <source>
        <dbReference type="EMBL" id="KAK6732731.1"/>
    </source>
</evidence>
<dbReference type="InterPro" id="IPR000494">
    <property type="entry name" value="Rcpt_L-dom"/>
</dbReference>
<keyword evidence="2" id="KW-1133">Transmembrane helix</keyword>
<feature type="compositionally biased region" description="Polar residues" evidence="1">
    <location>
        <begin position="926"/>
        <end position="944"/>
    </location>
</feature>
<proteinExistence type="predicted"/>
<keyword evidence="2" id="KW-0812">Transmembrane</keyword>
<feature type="region of interest" description="Disordered" evidence="1">
    <location>
        <begin position="2839"/>
        <end position="2858"/>
    </location>
</feature>
<feature type="transmembrane region" description="Helical" evidence="2">
    <location>
        <begin position="438"/>
        <end position="463"/>
    </location>
</feature>
<keyword evidence="2" id="KW-0472">Membrane</keyword>
<evidence type="ECO:0000313" key="5">
    <source>
        <dbReference type="Proteomes" id="UP001303046"/>
    </source>
</evidence>
<organism evidence="4 5">
    <name type="scientific">Necator americanus</name>
    <name type="common">Human hookworm</name>
    <dbReference type="NCBI Taxonomy" id="51031"/>
    <lineage>
        <taxon>Eukaryota</taxon>
        <taxon>Metazoa</taxon>
        <taxon>Ecdysozoa</taxon>
        <taxon>Nematoda</taxon>
        <taxon>Chromadorea</taxon>
        <taxon>Rhabditida</taxon>
        <taxon>Rhabditina</taxon>
        <taxon>Rhabditomorpha</taxon>
        <taxon>Strongyloidea</taxon>
        <taxon>Ancylostomatidae</taxon>
        <taxon>Bunostominae</taxon>
        <taxon>Necator</taxon>
    </lineage>
</organism>
<feature type="domain" description="Receptor L-domain" evidence="3">
    <location>
        <begin position="1289"/>
        <end position="1388"/>
    </location>
</feature>
<feature type="region of interest" description="Disordered" evidence="1">
    <location>
        <begin position="820"/>
        <end position="963"/>
    </location>
</feature>
<comment type="caution">
    <text evidence="4">The sequence shown here is derived from an EMBL/GenBank/DDBJ whole genome shotgun (WGS) entry which is preliminary data.</text>
</comment>
<dbReference type="InterPro" id="IPR036941">
    <property type="entry name" value="Rcpt_L-dom_sf"/>
</dbReference>
<dbReference type="Proteomes" id="UP001303046">
    <property type="component" value="Unassembled WGS sequence"/>
</dbReference>
<name>A0ABR1C666_NECAM</name>
<accession>A0ABR1C666</accession>
<feature type="domain" description="Receptor L-domain" evidence="3">
    <location>
        <begin position="2249"/>
        <end position="2348"/>
    </location>
</feature>
<dbReference type="Pfam" id="PF01030">
    <property type="entry name" value="Recep_L_domain"/>
    <property type="match status" value="3"/>
</dbReference>
<dbReference type="PANTHER" id="PTHR21662:SF59">
    <property type="entry name" value="RECEPTOR PROTEIN-TYROSINE KINASE"/>
    <property type="match status" value="1"/>
</dbReference>
<feature type="compositionally biased region" description="Basic residues" evidence="1">
    <location>
        <begin position="914"/>
        <end position="923"/>
    </location>
</feature>
<feature type="compositionally biased region" description="Polar residues" evidence="1">
    <location>
        <begin position="862"/>
        <end position="880"/>
    </location>
</feature>
<dbReference type="InterPro" id="IPR053079">
    <property type="entry name" value="SPS2_domain"/>
</dbReference>
<keyword evidence="5" id="KW-1185">Reference proteome</keyword>
<dbReference type="SUPFAM" id="SSF52058">
    <property type="entry name" value="L domain-like"/>
    <property type="match status" value="3"/>
</dbReference>
<evidence type="ECO:0000259" key="3">
    <source>
        <dbReference type="Pfam" id="PF01030"/>
    </source>
</evidence>
<dbReference type="PANTHER" id="PTHR21662">
    <property type="entry name" value="RECEPTOR PROTEIN-TYROSINE KINASE"/>
    <property type="match status" value="1"/>
</dbReference>
<reference evidence="4 5" key="1">
    <citation type="submission" date="2023-08" db="EMBL/GenBank/DDBJ databases">
        <title>A Necator americanus chromosomal reference genome.</title>
        <authorList>
            <person name="Ilik V."/>
            <person name="Petrzelkova K.J."/>
            <person name="Pardy F."/>
            <person name="Fuh T."/>
            <person name="Niatou-Singa F.S."/>
            <person name="Gouil Q."/>
            <person name="Baker L."/>
            <person name="Ritchie M.E."/>
            <person name="Jex A.R."/>
            <person name="Gazzola D."/>
            <person name="Li H."/>
            <person name="Toshio Fujiwara R."/>
            <person name="Zhan B."/>
            <person name="Aroian R.V."/>
            <person name="Pafco B."/>
            <person name="Schwarz E.M."/>
        </authorList>
    </citation>
    <scope>NUCLEOTIDE SEQUENCE [LARGE SCALE GENOMIC DNA]</scope>
    <source>
        <strain evidence="4 5">Aroian</strain>
        <tissue evidence="4">Whole animal</tissue>
    </source>
</reference>
<feature type="compositionally biased region" description="Basic and acidic residues" evidence="1">
    <location>
        <begin position="2847"/>
        <end position="2857"/>
    </location>
</feature>
<sequence length="3000" mass="340446">MYTTLSEATTVQCSFEDAEKNLNVTFDDYVAKSELRFKCRGTIKVTLFEEKVFNSNGVDNAFFNWLLSVDELHMCILIHQTKYTTLRVANKVIRGDCTGPSLRIINNEELKYVIFSADLLKNFAGYPEKSIVLRGNKILEQKHLDKLKAHENVVDLQEYGECAVPKPFSTFATLDVNCKSLYGPLVPDSSITQILLSNSLGRKFNYEGCLQIQNTSLTDVGFLEAIKKFKPIAFCRQYIRTNNDLCVKNMDFIHEIFGDVEVHSNKKECDEDCIGGFVTRRYLNQNPNCKHVHGDLKIIGWIEKPLNVEKLRNIQSIGGRLIIENNTDLFGFNYFSNLRSVNEKGDGVAIIIKNNKDLTSLRLPLLKNIKTLENNPRVVLINNPKWIKKKTTKKVTTNKNRLTSTRRGATSAINKVVDQNGTYVVGGDLLRFVENKKLYVIVGVAIAVLILLALLLLLLLLVIKIKSKPLLPPPPYKLSKQSKEVLASICKDIVSNNPMVWCVHDQPLLWLAPLDDAKISQINILKQQLLPLAANASLPLKKECDYDKPLQRRVQQLLEYDYVVMIGSTSDIGKVIPRLPSVIGQLSLYIDGRSDMSVAYKLLGMTYMSANIIFYKYEARNVRKRSQKNVNVLFYQWERKRLPTEFSELLQLLRLCYNKKVLCVSDRRKEVFSMLYMMYLQVSYLKTLSPIAEYFQLHLQACNGAPLDRHEMLYVMRFMLDWGQQASCIPSHLTKKQTTWCHVYTQMSSFSQAHPSIMNICPQHLPGDHGFLEEELNAVSAPVVRYVPERTRTVAHDPYRMPTEEEKQRVALVTAEGFDDDSCDYSREKSQKQKQPRPVAGSPAASQNRSVQIQEISKMAPSAQNQDSSNKGVSIRQQASRSEDVSVTVRKQPSQSQDSNDRLLTQKQASPKTAKGKKSKPARNRGISSQSQDLSNERLSAQKQESPKKIKKSPAAVSPSPRKSLFYKGYRQKTLSAQGQGTRQDQNVNNSDKVHFYCQSPPDLTLPLIRSVHVMSSKPLQYLSLTMFCLLPYINLCEATSFNCIIPGEGTKHVDYIGYNSKMSIRSLCDGAEEVSITGESIFAADGLPYDFIEWLFHVKEIKMCVSVVNTDVTSIDVYSTLITGDCEGPKLSILNNSNLEFLSITSKLMKGWASVSNALRVRGNRRLRPGELITLRNYNKDLRNDWDLQEYGECTLPIPFDSFDKLDPKCTSYYGILMDVTFLLAFSKFEPIPLCQQYIRNNRNLCPNNLKYLNVIFTGIEIASNSKKVCDECMGGDVTEHYLELSADCSFIYGDLTISNWKGLPANVHILRKFRTIEGRLIISNNTGLNDFEYLTSLESVGSEYEGEEIIVIKNNPDLKTLPLPNLVGIKIGGNDARVVLENNPLLDTSIATPKPTTTNKKSIGSVVGKTTTLLKGTANRSLVTPFGVLSSTISPKKGIDKSSGEENPPHVIEASKKGPGVMWYIIAGVTVFLLFVLLAFIGILVFLRKRTLSGLPAAPYHLNKRSQEQLVSICKEIMGKNPMVWCIQDVDVIWKQSRSAAGTNTPALSKKAEYVKKHMIAVTNNGRIPQKREVDYDKPLQTRVQEIFQYDLVIMIGTDNDVTKVVTRIPSSVGDLCLYIDGKANRSLAFKLLESTHLSSRSTLFKYEVKDVKKHVTKKIDLVLYHWPSERLPKDFSEMLRLITLCNGRKVICTSIRRKEVFSMLYLVHGIVLSAKESLTTIEVFRLHSELCNGAPLDRHEMLYVMRLMLDWARCAKCLPENLKKDHSRWCQVYDQMSAFSKRRTNIVNIHPLHLVRLDEPGLLEAAVYDAVKQIGGFSERPYTPMSDRFRRKSTEELKQEMDRLPFGEMTRSVYDPTDRTNTMNTNNENFWAKAGTQVMDQDKVRTNEKSSAKAPKSQVSNLKSIVKSLAASIKINYKVHFYCQSPPDLTLPLIRSVHVMSSKSLQYLSLTMFCFMPYINLCEANTFNCIIPGEGTKHVKYTGYNSKMSIRNLCDGAEEVSITGESIFVADGLPYDFIEWLFHVNEIKMCVSVVNTDLTSIDVFNRLITGDCEGPKLSVVNNSNLQFFTIGRELVRNWKPIPNALRVRANRKLRIGELKNLQKSNMLVRNDWDLQEYGECSLPIPFDSFHTLDPNCTSYYGVLVVKEDITQIPYKPSNFHSFKFTGCIRIEKTSLKDVTFLLAFSKFKPIPLCQQYIRNNMNLCPNNLNYLNVMFSGIEIANNSERVCDECMGGDVTEHYLEVSANCSLIYGDLTISNWKGLPSNVHILRKFRTIEGRLIISNNTGLNDFEYLTSLENVGLEYEGKVAIIIKNNPDLKTLPLPNLVGIKIGDNNPRVMLENNPLLDTSVVAPRTTTTTKKTSTVSVAGTTTTFQKSAVNSSVVTLSKVVLLSSTMTSKKGVDKISGGEDPTHVVESSKGGSGVMWYIITGAIIFLFLLLLGFIGTLMYIRIKRTRTGLPPAPYQLNKRSQDLLISICKEIVGKNPMVWCIQDVDIIWRQTRSAAGANTPALSKKAEYVKKHMIAVTNNGRLPQKREVDYDKPLHIRVQELFQYDLVIMIGTDSDVTKVVSRLPSSVGDLCLYIDGKANTSLAYKLLESTHLSPKSTLFKYEAKDVKKRIAKTIDLVLYHWPSERLPKDFSELLRLMTLCNGRKVVCTSIRRKEVFSLLYLVHGIILSAKESLTTIEVFRLHSELCNGAPLDRHEMLYVMRLMLDWARCAKCLPENLKKDHSRWCQIYDQMSAFSRRRANIINIHPVQLVRLDEPGLVEVQVEEAVKQVNSFSERPYAPVSDAFRRKSNDEIKREMNRLPFGEMTRSVYEPVEQVTGNNEDFWTQRGTQTMDQSKTTEKSDDKVTKSQISNLRSLVRSIAAGKEKLRDEHKIETNTGQMFGGFVFESYRRRCNVGPQPKVSADFHPVFQRKPETWHVDCQRILKNDEEYINKISRSRPKLRKCSYDMSCESIRARVLPPKQVDRLRFGVAYARIVYERFRGDWYLEKK</sequence>